<protein>
    <submittedName>
        <fullName evidence="7">DNA-binding transcriptional regulator, AcrR family</fullName>
    </submittedName>
</protein>
<proteinExistence type="predicted"/>
<feature type="domain" description="HTH tetR-type" evidence="6">
    <location>
        <begin position="8"/>
        <end position="68"/>
    </location>
</feature>
<dbReference type="OrthoDB" id="9816296at2"/>
<evidence type="ECO:0000256" key="4">
    <source>
        <dbReference type="ARBA" id="ARBA00023163"/>
    </source>
</evidence>
<dbReference type="Pfam" id="PF13977">
    <property type="entry name" value="TetR_C_6"/>
    <property type="match status" value="1"/>
</dbReference>
<keyword evidence="3 5" id="KW-0238">DNA-binding</keyword>
<name>A0A1H2MZQ5_9ACTN</name>
<dbReference type="EMBL" id="LT629799">
    <property type="protein sequence ID" value="SDU98572.1"/>
    <property type="molecule type" value="Genomic_DNA"/>
</dbReference>
<sequence length="197" mass="20994">MPRVVDGEQRRRAIAHAVFRVVCARGLDAVTLGGVAAEAGLATGSVRHFVGSRTDLLVLTLRTLRDDVRRRVQALDDHDPEAALQELLPLDDVRRTEAVVWLAFEAAARTEGTLRPLLLEVVDDVRGLHRRVVAELCPGADEESVAAAADRVAAVLDGLTVGAVLVSDRTDAGRMRRVLADELAAIAGRSGRVGTGA</sequence>
<dbReference type="SUPFAM" id="SSF48498">
    <property type="entry name" value="Tetracyclin repressor-like, C-terminal domain"/>
    <property type="match status" value="1"/>
</dbReference>
<evidence type="ECO:0000256" key="5">
    <source>
        <dbReference type="PROSITE-ProRule" id="PRU00335"/>
    </source>
</evidence>
<evidence type="ECO:0000256" key="1">
    <source>
        <dbReference type="ARBA" id="ARBA00022491"/>
    </source>
</evidence>
<feature type="DNA-binding region" description="H-T-H motif" evidence="5">
    <location>
        <begin position="31"/>
        <end position="50"/>
    </location>
</feature>
<dbReference type="Proteomes" id="UP000198825">
    <property type="component" value="Chromosome I"/>
</dbReference>
<evidence type="ECO:0000313" key="8">
    <source>
        <dbReference type="Proteomes" id="UP000198825"/>
    </source>
</evidence>
<dbReference type="RefSeq" id="WP_091075915.1">
    <property type="nucleotide sequence ID" value="NZ_LT629799.1"/>
</dbReference>
<keyword evidence="4" id="KW-0804">Transcription</keyword>
<dbReference type="SUPFAM" id="SSF46689">
    <property type="entry name" value="Homeodomain-like"/>
    <property type="match status" value="1"/>
</dbReference>
<dbReference type="InterPro" id="IPR036271">
    <property type="entry name" value="Tet_transcr_reg_TetR-rel_C_sf"/>
</dbReference>
<dbReference type="PROSITE" id="PS50977">
    <property type="entry name" value="HTH_TETR_2"/>
    <property type="match status" value="1"/>
</dbReference>
<dbReference type="Gene3D" id="1.10.357.10">
    <property type="entry name" value="Tetracycline Repressor, domain 2"/>
    <property type="match status" value="1"/>
</dbReference>
<evidence type="ECO:0000313" key="7">
    <source>
        <dbReference type="EMBL" id="SDU98572.1"/>
    </source>
</evidence>
<evidence type="ECO:0000259" key="6">
    <source>
        <dbReference type="PROSITE" id="PS50977"/>
    </source>
</evidence>
<dbReference type="InterPro" id="IPR009057">
    <property type="entry name" value="Homeodomain-like_sf"/>
</dbReference>
<dbReference type="AlphaFoldDB" id="A0A1H2MZQ5"/>
<keyword evidence="8" id="KW-1185">Reference proteome</keyword>
<gene>
    <name evidence="7" type="ORF">SAMN04488544_3017</name>
</gene>
<dbReference type="InterPro" id="IPR001647">
    <property type="entry name" value="HTH_TetR"/>
</dbReference>
<dbReference type="STRING" id="546874.SAMN04488544_3017"/>
<keyword evidence="2" id="KW-0805">Transcription regulation</keyword>
<dbReference type="InterPro" id="IPR039538">
    <property type="entry name" value="BetI_C"/>
</dbReference>
<evidence type="ECO:0000256" key="3">
    <source>
        <dbReference type="ARBA" id="ARBA00023125"/>
    </source>
</evidence>
<accession>A0A1H2MZQ5</accession>
<reference evidence="8" key="1">
    <citation type="submission" date="2016-10" db="EMBL/GenBank/DDBJ databases">
        <authorList>
            <person name="Varghese N."/>
            <person name="Submissions S."/>
        </authorList>
    </citation>
    <scope>NUCLEOTIDE SEQUENCE [LARGE SCALE GENOMIC DNA]</scope>
    <source>
        <strain evidence="8">DSM 21743</strain>
    </source>
</reference>
<dbReference type="GO" id="GO:0003677">
    <property type="term" value="F:DNA binding"/>
    <property type="evidence" value="ECO:0007669"/>
    <property type="project" value="UniProtKB-UniRule"/>
</dbReference>
<evidence type="ECO:0000256" key="2">
    <source>
        <dbReference type="ARBA" id="ARBA00023015"/>
    </source>
</evidence>
<keyword evidence="1" id="KW-0678">Repressor</keyword>
<organism evidence="7 8">
    <name type="scientific">Microlunatus sagamiharensis</name>
    <dbReference type="NCBI Taxonomy" id="546874"/>
    <lineage>
        <taxon>Bacteria</taxon>
        <taxon>Bacillati</taxon>
        <taxon>Actinomycetota</taxon>
        <taxon>Actinomycetes</taxon>
        <taxon>Propionibacteriales</taxon>
        <taxon>Propionibacteriaceae</taxon>
        <taxon>Microlunatus</taxon>
    </lineage>
</organism>